<reference evidence="5 6" key="1">
    <citation type="submission" date="2014-02" db="EMBL/GenBank/DDBJ databases">
        <title>Single nucleus genome sequencing reveals high similarity among nuclei of an endomycorrhizal fungus.</title>
        <authorList>
            <person name="Lin K."/>
            <person name="Geurts R."/>
            <person name="Zhang Z."/>
            <person name="Limpens E."/>
            <person name="Saunders D.G."/>
            <person name="Mu D."/>
            <person name="Pang E."/>
            <person name="Cao H."/>
            <person name="Cha H."/>
            <person name="Lin T."/>
            <person name="Zhou Q."/>
            <person name="Shang Y."/>
            <person name="Li Y."/>
            <person name="Ivanov S."/>
            <person name="Sharma T."/>
            <person name="Velzen R.V."/>
            <person name="Ruijter N.D."/>
            <person name="Aanen D.K."/>
            <person name="Win J."/>
            <person name="Kamoun S."/>
            <person name="Bisseling T."/>
            <person name="Huang S."/>
        </authorList>
    </citation>
    <scope>NUCLEOTIDE SEQUENCE [LARGE SCALE GENOMIC DNA]</scope>
    <source>
        <strain evidence="6">DAOM197198w</strain>
    </source>
</reference>
<dbReference type="InterPro" id="IPR001245">
    <property type="entry name" value="Ser-Thr/Tyr_kinase_cat_dom"/>
</dbReference>
<dbReference type="GO" id="GO:0004674">
    <property type="term" value="F:protein serine/threonine kinase activity"/>
    <property type="evidence" value="ECO:0007669"/>
    <property type="project" value="TreeGrafter"/>
</dbReference>
<dbReference type="PROSITE" id="PS00107">
    <property type="entry name" value="PROTEIN_KINASE_ATP"/>
    <property type="match status" value="1"/>
</dbReference>
<keyword evidence="2 3" id="KW-0067">ATP-binding</keyword>
<proteinExistence type="predicted"/>
<feature type="binding site" evidence="3">
    <location>
        <position position="998"/>
    </location>
    <ligand>
        <name>ATP</name>
        <dbReference type="ChEBI" id="CHEBI:30616"/>
    </ligand>
</feature>
<gene>
    <name evidence="5" type="ORF">RirG_213750</name>
</gene>
<dbReference type="InterPro" id="IPR011009">
    <property type="entry name" value="Kinase-like_dom_sf"/>
</dbReference>
<dbReference type="SUPFAM" id="SSF56112">
    <property type="entry name" value="Protein kinase-like (PK-like)"/>
    <property type="match status" value="1"/>
</dbReference>
<dbReference type="HOGENOM" id="CLU_000288_7_8_1"/>
<comment type="caution">
    <text evidence="5">The sequence shown here is derived from an EMBL/GenBank/DDBJ whole genome shotgun (WGS) entry which is preliminary data.</text>
</comment>
<dbReference type="InterPro" id="IPR000719">
    <property type="entry name" value="Prot_kinase_dom"/>
</dbReference>
<name>A0A015KB44_RHIIW</name>
<dbReference type="EMBL" id="JEMT01027565">
    <property type="protein sequence ID" value="EXX56696.1"/>
    <property type="molecule type" value="Genomic_DNA"/>
</dbReference>
<keyword evidence="1 3" id="KW-0547">Nucleotide-binding</keyword>
<organism evidence="5 6">
    <name type="scientific">Rhizophagus irregularis (strain DAOM 197198w)</name>
    <name type="common">Glomus intraradices</name>
    <dbReference type="NCBI Taxonomy" id="1432141"/>
    <lineage>
        <taxon>Eukaryota</taxon>
        <taxon>Fungi</taxon>
        <taxon>Fungi incertae sedis</taxon>
        <taxon>Mucoromycota</taxon>
        <taxon>Glomeromycotina</taxon>
        <taxon>Glomeromycetes</taxon>
        <taxon>Glomerales</taxon>
        <taxon>Glomeraceae</taxon>
        <taxon>Rhizophagus</taxon>
    </lineage>
</organism>
<evidence type="ECO:0000256" key="3">
    <source>
        <dbReference type="PROSITE-ProRule" id="PRU10141"/>
    </source>
</evidence>
<evidence type="ECO:0000313" key="5">
    <source>
        <dbReference type="EMBL" id="EXX56696.1"/>
    </source>
</evidence>
<evidence type="ECO:0000256" key="1">
    <source>
        <dbReference type="ARBA" id="ARBA00022741"/>
    </source>
</evidence>
<dbReference type="InterPro" id="IPR017441">
    <property type="entry name" value="Protein_kinase_ATP_BS"/>
</dbReference>
<dbReference type="GO" id="GO:0005524">
    <property type="term" value="F:ATP binding"/>
    <property type="evidence" value="ECO:0007669"/>
    <property type="project" value="UniProtKB-UniRule"/>
</dbReference>
<accession>A0A015KB44</accession>
<evidence type="ECO:0000313" key="6">
    <source>
        <dbReference type="Proteomes" id="UP000022910"/>
    </source>
</evidence>
<dbReference type="OrthoDB" id="2346201at2759"/>
<dbReference type="PANTHER" id="PTHR44329">
    <property type="entry name" value="SERINE/THREONINE-PROTEIN KINASE TNNI3K-RELATED"/>
    <property type="match status" value="1"/>
</dbReference>
<dbReference type="PROSITE" id="PS50011">
    <property type="entry name" value="PROTEIN_KINASE_DOM"/>
    <property type="match status" value="1"/>
</dbReference>
<evidence type="ECO:0000256" key="2">
    <source>
        <dbReference type="ARBA" id="ARBA00022840"/>
    </source>
</evidence>
<sequence>MENSEENFINLTGRNEKIEELIIEIRLKADASFERIPYDQFSNIEKINNSDDIAVTTWKNVPHRLRGNTSTKVVNLKYLYNSQDITPYEVRQYLISYKDYGLKIYGISQNPDTKDYILVIEDGYCKHCGEKYKITYFKWCKPCQIKNLKENFKNWTSGNEKIDEFIQEMQLKINSPYDIVFEWISYDQFSNIEEIGNTLYAALWNNGPLEYDMNEKEWTRIQDRKVTLKQYNSQNTIDDFLNKVKVYESYMIYGISQNPDTKDYLIVLGEYNAMHDEYCNKCLEKYTEHKWCRLCLIKNLKENFRNWASGNETIDELIQEMQLKIDSSENTIFEWIPYNQLSNVKNIGINYPIGTWKNGPLYYNLSEMKYTRNSDRIVSLKYLYDSHEVQKNRIKHYLNSLNEESKIYGFSQNPDTGHYILVIQDIKYCEECGEEYTDMIFRWCKPCQIKHLKENFKNPSENNEVNKFIQEKQLEINDKDNIIFERIPYFRFSHFKEINSNSLIYSAEWTNGPLCWNKNIYKRDTDRLDRTVNLKLLRNSQNITNEFLNNEVKQYTLSFKENKKLLKAYGISQNSDTKDFFLVLQNGYCEECGEKYTEIEYKWCKPCQINYLEKIFANMTSENEEIDNFIKDMQLKINNSKDIVFEWIPYNQFNDIKNIGNKVYSALWEDGPLIYDLNKKKWAKEQAKEITLKYVCNSQNVVDEFLNKVKVYDEIFKLYGISQEPITKDYIMVLQKKYDENYCEKCIEKYTDIKYKWCKPCQMDRLKKVFTYWTSGNEKIDNFIQEMQLKINNPEDTIFEWISYDQFNDIKEIDETVYSALWKDGPLKFDSNKKKWVKVQAKEVILKLYNSQYMNNDFLDKAKIYNNIFKIYGITQNPDSKDYVMVLENYHKRYVKSYCETCIEEYTDTIFRWCKPCQIDYLRKNFTNWSGNEKIDEFIKEMQLKVNNPNDMVFEWIPYNQFKIIKIIGKGGFAIVYLAKWKNGPLHYDNEWKRRPCKKVALKYLYKSRNKINEFINEIRAYSMNKCGSNIIKIYGISRDPKTKNYIIVLQYAEGGNFNDWINKCYKDFDWNNKLRTLYNIIFGLNEIHQKEMVHRDFHTGNILFEFGYVNQYNDTYISDMGLCGEIGNVDKSKIYGVMSYVAPEVLRGKPYTKAADIYSFGMIMYFVATGRQPFSDRAHDEFLALDICDGISPKIKELEAPKCYVELMKRCWDLDPNNRPNAIEIESIVHSYNFSLNGEIKEQFKEAEEYRKENILSIGINRSSTHPQAINISRLLNPFTKDLPKCDKNDDHSECLDCAITKL</sequence>
<dbReference type="InterPro" id="IPR051681">
    <property type="entry name" value="Ser/Thr_Kinases-Pseudokinases"/>
</dbReference>
<dbReference type="Proteomes" id="UP000022910">
    <property type="component" value="Unassembled WGS sequence"/>
</dbReference>
<evidence type="ECO:0000259" key="4">
    <source>
        <dbReference type="PROSITE" id="PS50011"/>
    </source>
</evidence>
<dbReference type="Gene3D" id="1.10.510.10">
    <property type="entry name" value="Transferase(Phosphotransferase) domain 1"/>
    <property type="match status" value="1"/>
</dbReference>
<keyword evidence="6" id="KW-1185">Reference proteome</keyword>
<feature type="domain" description="Protein kinase" evidence="4">
    <location>
        <begin position="962"/>
        <end position="1234"/>
    </location>
</feature>
<protein>
    <submittedName>
        <fullName evidence="5">Mkk2p</fullName>
    </submittedName>
</protein>
<dbReference type="PANTHER" id="PTHR44329:SF298">
    <property type="entry name" value="MIXED LINEAGE KINASE DOMAIN-LIKE PROTEIN"/>
    <property type="match status" value="1"/>
</dbReference>
<dbReference type="Pfam" id="PF07714">
    <property type="entry name" value="PK_Tyr_Ser-Thr"/>
    <property type="match status" value="1"/>
</dbReference>